<gene>
    <name evidence="6" type="ORF">HannXRQ_Chr16g0517071</name>
    <name evidence="5" type="ORF">HanXRQr2_Chr16g0755351</name>
</gene>
<evidence type="ECO:0000256" key="4">
    <source>
        <dbReference type="SAM" id="MobiDB-lite"/>
    </source>
</evidence>
<dbReference type="Pfam" id="PF13041">
    <property type="entry name" value="PPR_2"/>
    <property type="match status" value="2"/>
</dbReference>
<feature type="region of interest" description="Disordered" evidence="4">
    <location>
        <begin position="31"/>
        <end position="57"/>
    </location>
</feature>
<organism evidence="6 7">
    <name type="scientific">Helianthus annuus</name>
    <name type="common">Common sunflower</name>
    <dbReference type="NCBI Taxonomy" id="4232"/>
    <lineage>
        <taxon>Eukaryota</taxon>
        <taxon>Viridiplantae</taxon>
        <taxon>Streptophyta</taxon>
        <taxon>Embryophyta</taxon>
        <taxon>Tracheophyta</taxon>
        <taxon>Spermatophyta</taxon>
        <taxon>Magnoliopsida</taxon>
        <taxon>eudicotyledons</taxon>
        <taxon>Gunneridae</taxon>
        <taxon>Pentapetalae</taxon>
        <taxon>asterids</taxon>
        <taxon>campanulids</taxon>
        <taxon>Asterales</taxon>
        <taxon>Asteraceae</taxon>
        <taxon>Asteroideae</taxon>
        <taxon>Heliantheae alliance</taxon>
        <taxon>Heliantheae</taxon>
        <taxon>Helianthus</taxon>
    </lineage>
</organism>
<dbReference type="Pfam" id="PF01535">
    <property type="entry name" value="PPR"/>
    <property type="match status" value="3"/>
</dbReference>
<feature type="repeat" description="PPR" evidence="3">
    <location>
        <begin position="236"/>
        <end position="270"/>
    </location>
</feature>
<reference evidence="6" key="2">
    <citation type="submission" date="2017-02" db="EMBL/GenBank/DDBJ databases">
        <title>Sunflower complete genome.</title>
        <authorList>
            <person name="Langlade N."/>
            <person name="Munos S."/>
        </authorList>
    </citation>
    <scope>NUCLEOTIDE SEQUENCE [LARGE SCALE GENOMIC DNA]</scope>
    <source>
        <tissue evidence="6">Leaves</tissue>
    </source>
</reference>
<feature type="repeat" description="PPR" evidence="3">
    <location>
        <begin position="271"/>
        <end position="305"/>
    </location>
</feature>
<keyword evidence="2" id="KW-0677">Repeat</keyword>
<dbReference type="GO" id="GO:0003729">
    <property type="term" value="F:mRNA binding"/>
    <property type="evidence" value="ECO:0000318"/>
    <property type="project" value="GO_Central"/>
</dbReference>
<evidence type="ECO:0000256" key="3">
    <source>
        <dbReference type="PROSITE-ProRule" id="PRU00708"/>
    </source>
</evidence>
<accession>A0A251S011</accession>
<evidence type="ECO:0000256" key="2">
    <source>
        <dbReference type="ARBA" id="ARBA00022737"/>
    </source>
</evidence>
<dbReference type="Gramene" id="mRNA:HanXRQr2_Chr16g0755351">
    <property type="protein sequence ID" value="CDS:HanXRQr2_Chr16g0755351.1"/>
    <property type="gene ID" value="HanXRQr2_Chr16g0755351"/>
</dbReference>
<evidence type="ECO:0000313" key="6">
    <source>
        <dbReference type="EMBL" id="OTF91998.1"/>
    </source>
</evidence>
<dbReference type="OMA" id="IRIMLLY"/>
<feature type="repeat" description="PPR" evidence="3">
    <location>
        <begin position="201"/>
        <end position="235"/>
    </location>
</feature>
<dbReference type="STRING" id="4232.A0A251S011"/>
<evidence type="ECO:0000313" key="7">
    <source>
        <dbReference type="Proteomes" id="UP000215914"/>
    </source>
</evidence>
<comment type="similarity">
    <text evidence="1">Belongs to the PPR family. P subfamily.</text>
</comment>
<dbReference type="EMBL" id="CM007905">
    <property type="protein sequence ID" value="OTF91998.1"/>
    <property type="molecule type" value="Genomic_DNA"/>
</dbReference>
<reference evidence="5 7" key="1">
    <citation type="journal article" date="2017" name="Nature">
        <title>The sunflower genome provides insights into oil metabolism, flowering and Asterid evolution.</title>
        <authorList>
            <person name="Badouin H."/>
            <person name="Gouzy J."/>
            <person name="Grassa C.J."/>
            <person name="Murat F."/>
            <person name="Staton S.E."/>
            <person name="Cottret L."/>
            <person name="Lelandais-Briere C."/>
            <person name="Owens G.L."/>
            <person name="Carrere S."/>
            <person name="Mayjonade B."/>
            <person name="Legrand L."/>
            <person name="Gill N."/>
            <person name="Kane N.C."/>
            <person name="Bowers J.E."/>
            <person name="Hubner S."/>
            <person name="Bellec A."/>
            <person name="Berard A."/>
            <person name="Berges H."/>
            <person name="Blanchet N."/>
            <person name="Boniface M.C."/>
            <person name="Brunel D."/>
            <person name="Catrice O."/>
            <person name="Chaidir N."/>
            <person name="Claudel C."/>
            <person name="Donnadieu C."/>
            <person name="Faraut T."/>
            <person name="Fievet G."/>
            <person name="Helmstetter N."/>
            <person name="King M."/>
            <person name="Knapp S.J."/>
            <person name="Lai Z."/>
            <person name="Le Paslier M.C."/>
            <person name="Lippi Y."/>
            <person name="Lorenzon L."/>
            <person name="Mandel J.R."/>
            <person name="Marage G."/>
            <person name="Marchand G."/>
            <person name="Marquand E."/>
            <person name="Bret-Mestries E."/>
            <person name="Morien E."/>
            <person name="Nambeesan S."/>
            <person name="Nguyen T."/>
            <person name="Pegot-Espagnet P."/>
            <person name="Pouilly N."/>
            <person name="Raftis F."/>
            <person name="Sallet E."/>
            <person name="Schiex T."/>
            <person name="Thomas J."/>
            <person name="Vandecasteele C."/>
            <person name="Vares D."/>
            <person name="Vear F."/>
            <person name="Vautrin S."/>
            <person name="Crespi M."/>
            <person name="Mangin B."/>
            <person name="Burke J.M."/>
            <person name="Salse J."/>
            <person name="Munos S."/>
            <person name="Vincourt P."/>
            <person name="Rieseberg L.H."/>
            <person name="Langlade N.B."/>
        </authorList>
    </citation>
    <scope>NUCLEOTIDE SEQUENCE [LARGE SCALE GENOMIC DNA]</scope>
    <source>
        <strain evidence="7">cv. SF193</strain>
        <tissue evidence="5">Leaves</tissue>
    </source>
</reference>
<dbReference type="EMBL" id="MNCJ02000331">
    <property type="protein sequence ID" value="KAF5760598.1"/>
    <property type="molecule type" value="Genomic_DNA"/>
</dbReference>
<dbReference type="PANTHER" id="PTHR47447">
    <property type="entry name" value="OS03G0856100 PROTEIN"/>
    <property type="match status" value="1"/>
</dbReference>
<dbReference type="Gene3D" id="1.25.40.10">
    <property type="entry name" value="Tetratricopeptide repeat domain"/>
    <property type="match status" value="2"/>
</dbReference>
<dbReference type="OrthoDB" id="185373at2759"/>
<dbReference type="AlphaFoldDB" id="A0A251S011"/>
<dbReference type="InterPro" id="IPR002885">
    <property type="entry name" value="PPR_rpt"/>
</dbReference>
<evidence type="ECO:0000313" key="5">
    <source>
        <dbReference type="EMBL" id="KAF5760598.1"/>
    </source>
</evidence>
<dbReference type="PROSITE" id="PS51375">
    <property type="entry name" value="PPR"/>
    <property type="match status" value="4"/>
</dbReference>
<reference evidence="5" key="3">
    <citation type="submission" date="2020-06" db="EMBL/GenBank/DDBJ databases">
        <title>Helianthus annuus Genome sequencing and assembly Release 2.</title>
        <authorList>
            <person name="Gouzy J."/>
            <person name="Langlade N."/>
            <person name="Munos S."/>
        </authorList>
    </citation>
    <scope>NUCLEOTIDE SEQUENCE</scope>
    <source>
        <tissue evidence="5">Leaves</tissue>
    </source>
</reference>
<evidence type="ECO:0000256" key="1">
    <source>
        <dbReference type="ARBA" id="ARBA00007626"/>
    </source>
</evidence>
<dbReference type="NCBIfam" id="TIGR00756">
    <property type="entry name" value="PPR"/>
    <property type="match status" value="6"/>
</dbReference>
<sequence length="419" mass="48105">MSSAAYNRLRRIFNTTAAATTTTAAVNAAATNTTTRTIKEKSKKPNKNTTSRPKTQKLAFEPLPMSQLTDSLTNLKMFIDKFKKASNTGPFRYSYKYYEDVVNHLAHARQHYYIEQILEHQKRYKTDMTHEPFVARLISLYGKSRMYDHARKLFDEMPQLNCLRTVLSANALLTACVNSKRFNEIPELFREIREDLGIEPDDVSYNVVIKAFCDMDDTDSALKVIDEMEKKGCECNLYTYNTVLDALYRNGNILEADKQWEVMKSKNLEPDIRSYNAKVRGLVVDKRITEAVGLLDEMKSNGVNLDVYTYNGVINGFVKEDDLVEVKKWYAEMVENKIVPDSVTYRIIIAFACKKGDYKYGFDMSKEGLLQEDNVGRLNLQRVLDGLVKESAIDEAKELVKLVDESKFIYYKLKLAADL</sequence>
<dbReference type="InterPro" id="IPR011990">
    <property type="entry name" value="TPR-like_helical_dom_sf"/>
</dbReference>
<feature type="repeat" description="PPR" evidence="3">
    <location>
        <begin position="306"/>
        <end position="340"/>
    </location>
</feature>
<name>A0A251S011_HELAN</name>
<protein>
    <submittedName>
        <fullName evidence="6">Putative pentatricopeptide repeat protein</fullName>
    </submittedName>
    <submittedName>
        <fullName evidence="5">Tetratricopeptide-like helical domain superfamily</fullName>
    </submittedName>
</protein>
<dbReference type="PANTHER" id="PTHR47447:SF21">
    <property type="entry name" value="PENTACOTRIPEPTIDE-REPEAT REGION OF PRORP DOMAIN-CONTAINING PROTEIN"/>
    <property type="match status" value="1"/>
</dbReference>
<proteinExistence type="inferred from homology"/>
<dbReference type="Proteomes" id="UP000215914">
    <property type="component" value="Chromosome 16"/>
</dbReference>
<dbReference type="InParanoid" id="A0A251S011"/>
<keyword evidence="7" id="KW-1185">Reference proteome</keyword>